<dbReference type="InterPro" id="IPR000594">
    <property type="entry name" value="ThiF_NAD_FAD-bd"/>
</dbReference>
<dbReference type="PANTHER" id="PTHR10953">
    <property type="entry name" value="UBIQUITIN-ACTIVATING ENZYME E1"/>
    <property type="match status" value="1"/>
</dbReference>
<dbReference type="InterPro" id="IPR045886">
    <property type="entry name" value="ThiF/MoeB/HesA"/>
</dbReference>
<comment type="caution">
    <text evidence="2">The sequence shown here is derived from an EMBL/GenBank/DDBJ whole genome shotgun (WGS) entry which is preliminary data.</text>
</comment>
<dbReference type="InterPro" id="IPR035985">
    <property type="entry name" value="Ubiquitin-activating_enz"/>
</dbReference>
<evidence type="ECO:0000313" key="2">
    <source>
        <dbReference type="EMBL" id="GAA4230944.1"/>
    </source>
</evidence>
<keyword evidence="3" id="KW-1185">Reference proteome</keyword>
<feature type="domain" description="Rhodanese" evidence="1">
    <location>
        <begin position="272"/>
        <end position="360"/>
    </location>
</feature>
<dbReference type="EMBL" id="BAABCA010000001">
    <property type="protein sequence ID" value="GAA4230944.1"/>
    <property type="molecule type" value="Genomic_DNA"/>
</dbReference>
<dbReference type="Gene3D" id="3.40.50.720">
    <property type="entry name" value="NAD(P)-binding Rossmann-like Domain"/>
    <property type="match status" value="1"/>
</dbReference>
<reference evidence="3" key="1">
    <citation type="journal article" date="2019" name="Int. J. Syst. Evol. Microbiol.">
        <title>The Global Catalogue of Microorganisms (GCM) 10K type strain sequencing project: providing services to taxonomists for standard genome sequencing and annotation.</title>
        <authorList>
            <consortium name="The Broad Institute Genomics Platform"/>
            <consortium name="The Broad Institute Genome Sequencing Center for Infectious Disease"/>
            <person name="Wu L."/>
            <person name="Ma J."/>
        </authorList>
    </citation>
    <scope>NUCLEOTIDE SEQUENCE [LARGE SCALE GENOMIC DNA]</scope>
    <source>
        <strain evidence="3">JCM 17630</strain>
    </source>
</reference>
<evidence type="ECO:0000313" key="3">
    <source>
        <dbReference type="Proteomes" id="UP001501496"/>
    </source>
</evidence>
<dbReference type="InterPro" id="IPR001763">
    <property type="entry name" value="Rhodanese-like_dom"/>
</dbReference>
<dbReference type="Gene3D" id="3.40.250.10">
    <property type="entry name" value="Rhodanese-like domain"/>
    <property type="match status" value="1"/>
</dbReference>
<sequence length="363" mass="40172">MNRYNRHIILPEIGQVGQDKISNAKVLVIGAGGLGCPILQYLAAAGIGTLGIIDFDVVDVTNLQRQVLYGSSSLGKNKAFAAKQRLEDLNNEITINAYAEKLTHKNAVNLFKQYDIIVDGSDNFDTRYLVNDACIIANKPLVFGAIYKFEGQVSVFNYNNGPSYRCLFPNPPEEGAVPNCSDIGVLGVLPGIIGTMQANEVLKMVLELGSVLSGKLLCYNALTLQNSTLKIKRSEATIKSVLKDKDNFQDKTPVDFNCDVAVEPISIKEVINKDNIQYIDIRETHEEPKVDALNITYIPLSELESRLDDIDTTKKKVLFCQSGMRSIRAVELLQELEINNCFSLKEGAQEINDTYKVLKTSQD</sequence>
<dbReference type="GO" id="GO:0016779">
    <property type="term" value="F:nucleotidyltransferase activity"/>
    <property type="evidence" value="ECO:0007669"/>
    <property type="project" value="UniProtKB-KW"/>
</dbReference>
<proteinExistence type="predicted"/>
<dbReference type="CDD" id="cd00757">
    <property type="entry name" value="ThiF_MoeB_HesA_family"/>
    <property type="match status" value="1"/>
</dbReference>
<dbReference type="NCBIfam" id="NF004281">
    <property type="entry name" value="PRK05690.1"/>
    <property type="match status" value="1"/>
</dbReference>
<organism evidence="2 3">
    <name type="scientific">Postechiella marina</name>
    <dbReference type="NCBI Taxonomy" id="943941"/>
    <lineage>
        <taxon>Bacteria</taxon>
        <taxon>Pseudomonadati</taxon>
        <taxon>Bacteroidota</taxon>
        <taxon>Flavobacteriia</taxon>
        <taxon>Flavobacteriales</taxon>
        <taxon>Flavobacteriaceae</taxon>
        <taxon>Postechiella</taxon>
    </lineage>
</organism>
<dbReference type="Proteomes" id="UP001501496">
    <property type="component" value="Unassembled WGS sequence"/>
</dbReference>
<dbReference type="CDD" id="cd00158">
    <property type="entry name" value="RHOD"/>
    <property type="match status" value="1"/>
</dbReference>
<dbReference type="SUPFAM" id="SSF69572">
    <property type="entry name" value="Activating enzymes of the ubiquitin-like proteins"/>
    <property type="match status" value="1"/>
</dbReference>
<dbReference type="Pfam" id="PF00899">
    <property type="entry name" value="ThiF"/>
    <property type="match status" value="1"/>
</dbReference>
<evidence type="ECO:0000259" key="1">
    <source>
        <dbReference type="PROSITE" id="PS50206"/>
    </source>
</evidence>
<accession>A0ABP8BZH8</accession>
<dbReference type="RefSeq" id="WP_344786104.1">
    <property type="nucleotide sequence ID" value="NZ_BAABCA010000001.1"/>
</dbReference>
<dbReference type="InterPro" id="IPR036873">
    <property type="entry name" value="Rhodanese-like_dom_sf"/>
</dbReference>
<protein>
    <submittedName>
        <fullName evidence="2">Molybdopterin-synthase adenylyltransferase MoeB</fullName>
    </submittedName>
</protein>
<keyword evidence="2" id="KW-0808">Transferase</keyword>
<dbReference type="Pfam" id="PF00581">
    <property type="entry name" value="Rhodanese"/>
    <property type="match status" value="1"/>
</dbReference>
<keyword evidence="2" id="KW-0548">Nucleotidyltransferase</keyword>
<dbReference type="PANTHER" id="PTHR10953:SF102">
    <property type="entry name" value="ADENYLYLTRANSFERASE AND SULFURTRANSFERASE MOCS3"/>
    <property type="match status" value="1"/>
</dbReference>
<name>A0ABP8BZH8_9FLAO</name>
<gene>
    <name evidence="2" type="primary">moeB</name>
    <name evidence="2" type="ORF">GCM10022291_02250</name>
</gene>
<dbReference type="PROSITE" id="PS50206">
    <property type="entry name" value="RHODANESE_3"/>
    <property type="match status" value="1"/>
</dbReference>